<feature type="domain" description="Zn(2)-C6 fungal-type" evidence="6">
    <location>
        <begin position="11"/>
        <end position="41"/>
    </location>
</feature>
<organism evidence="7 8">
    <name type="scientific">Phlyctema vagabunda</name>
    <dbReference type="NCBI Taxonomy" id="108571"/>
    <lineage>
        <taxon>Eukaryota</taxon>
        <taxon>Fungi</taxon>
        <taxon>Dikarya</taxon>
        <taxon>Ascomycota</taxon>
        <taxon>Pezizomycotina</taxon>
        <taxon>Leotiomycetes</taxon>
        <taxon>Helotiales</taxon>
        <taxon>Dermateaceae</taxon>
        <taxon>Phlyctema</taxon>
    </lineage>
</organism>
<evidence type="ECO:0000256" key="4">
    <source>
        <dbReference type="ARBA" id="ARBA00023163"/>
    </source>
</evidence>
<dbReference type="Gene3D" id="4.10.240.10">
    <property type="entry name" value="Zn(2)-C6 fungal-type DNA-binding domain"/>
    <property type="match status" value="1"/>
</dbReference>
<evidence type="ECO:0000256" key="5">
    <source>
        <dbReference type="ARBA" id="ARBA00023242"/>
    </source>
</evidence>
<evidence type="ECO:0000256" key="3">
    <source>
        <dbReference type="ARBA" id="ARBA00023015"/>
    </source>
</evidence>
<dbReference type="EMBL" id="JBFCZG010000007">
    <property type="protein sequence ID" value="KAL3419849.1"/>
    <property type="molecule type" value="Genomic_DNA"/>
</dbReference>
<dbReference type="InterPro" id="IPR050815">
    <property type="entry name" value="TF_fung"/>
</dbReference>
<evidence type="ECO:0000259" key="6">
    <source>
        <dbReference type="PROSITE" id="PS50048"/>
    </source>
</evidence>
<dbReference type="InterPro" id="IPR001138">
    <property type="entry name" value="Zn2Cys6_DnaBD"/>
</dbReference>
<keyword evidence="3" id="KW-0805">Transcription regulation</keyword>
<dbReference type="CDD" id="cd12148">
    <property type="entry name" value="fungal_TF_MHR"/>
    <property type="match status" value="1"/>
</dbReference>
<proteinExistence type="predicted"/>
<dbReference type="PROSITE" id="PS50048">
    <property type="entry name" value="ZN2_CY6_FUNGAL_2"/>
    <property type="match status" value="1"/>
</dbReference>
<protein>
    <submittedName>
        <fullName evidence="7">Fungal specific transcription factor</fullName>
    </submittedName>
</protein>
<dbReference type="Proteomes" id="UP001629113">
    <property type="component" value="Unassembled WGS sequence"/>
</dbReference>
<gene>
    <name evidence="7" type="ORF">PVAG01_08347</name>
</gene>
<dbReference type="Pfam" id="PF04082">
    <property type="entry name" value="Fungal_trans"/>
    <property type="match status" value="1"/>
</dbReference>
<dbReference type="PROSITE" id="PS00463">
    <property type="entry name" value="ZN2_CY6_FUNGAL_1"/>
    <property type="match status" value="1"/>
</dbReference>
<dbReference type="InterPro" id="IPR036864">
    <property type="entry name" value="Zn2-C6_fun-type_DNA-bd_sf"/>
</dbReference>
<dbReference type="PANTHER" id="PTHR47338:SF20">
    <property type="entry name" value="ZN(II)2CYS6 TRANSCRIPTION FACTOR (EUROFUNG)"/>
    <property type="match status" value="1"/>
</dbReference>
<name>A0ABR4P975_9HELO</name>
<evidence type="ECO:0000313" key="8">
    <source>
        <dbReference type="Proteomes" id="UP001629113"/>
    </source>
</evidence>
<keyword evidence="4" id="KW-0804">Transcription</keyword>
<dbReference type="PANTHER" id="PTHR47338">
    <property type="entry name" value="ZN(II)2CYS6 TRANSCRIPTION FACTOR (EUROFUNG)-RELATED"/>
    <property type="match status" value="1"/>
</dbReference>
<keyword evidence="8" id="KW-1185">Reference proteome</keyword>
<dbReference type="InterPro" id="IPR007219">
    <property type="entry name" value="XnlR_reg_dom"/>
</dbReference>
<keyword evidence="2" id="KW-0479">Metal-binding</keyword>
<accession>A0ABR4P975</accession>
<dbReference type="SMART" id="SM00066">
    <property type="entry name" value="GAL4"/>
    <property type="match status" value="1"/>
</dbReference>
<keyword evidence="5" id="KW-0539">Nucleus</keyword>
<dbReference type="Pfam" id="PF00172">
    <property type="entry name" value="Zn_clus"/>
    <property type="match status" value="1"/>
</dbReference>
<evidence type="ECO:0000256" key="1">
    <source>
        <dbReference type="ARBA" id="ARBA00004123"/>
    </source>
</evidence>
<comment type="subcellular location">
    <subcellularLocation>
        <location evidence="1">Nucleus</location>
    </subcellularLocation>
</comment>
<evidence type="ECO:0000256" key="2">
    <source>
        <dbReference type="ARBA" id="ARBA00022723"/>
    </source>
</evidence>
<evidence type="ECO:0000313" key="7">
    <source>
        <dbReference type="EMBL" id="KAL3419849.1"/>
    </source>
</evidence>
<reference evidence="7 8" key="1">
    <citation type="submission" date="2024-06" db="EMBL/GenBank/DDBJ databases">
        <title>Complete genome of Phlyctema vagabunda strain 19-DSS-EL-015.</title>
        <authorList>
            <person name="Fiorenzani C."/>
        </authorList>
    </citation>
    <scope>NUCLEOTIDE SEQUENCE [LARGE SCALE GENOMIC DNA]</scope>
    <source>
        <strain evidence="7 8">19-DSS-EL-015</strain>
    </source>
</reference>
<dbReference type="SUPFAM" id="SSF57701">
    <property type="entry name" value="Zn2/Cys6 DNA-binding domain"/>
    <property type="match status" value="1"/>
</dbReference>
<sequence>MGEGPGFSPQVCLSCKAKKKKCSKHLPACELCVKLLLQCQYNYGQFSPKYEVYTRDASAPDLEASATLLSALPECPVPSAATGEVDVGQEITSQVLSLLNDHGLSVSAINLAYFRTIHIWFPILSKEKWQSRTDDITAHPSAELAGLLISMALITQSPVQKTPDNPMNNTVYYKAKALFMALVSSGNPSLDIVQAGILVSLYEQGHGMRESARITIASCSRLAIKLNVLERRQQTPDVQDTEFGRSWWGLVILDRFMNLGLPSDEIHLVADSQVLRSVRLELPNDNEECKDLTSVFQRTPSGVIVRQPTTRLGPFCRTAQASHLLGQTLELAVSSAIDGLFDNRTWMSIDQSLRELAMSLLQQAINGWEECCASIGVCVSALLTLHQARRECRSTTMLYDNMDDGQTRKREYETAIMAIRSAVRIVIDIARRFLTDLAYIDLPSLPLPATFTVYQAALLHIDLSGPDMHSSEWIQDFQSLKGALAHFAKRWDVGQRYLSHLNVVYSNAIQDSSRHARSQF</sequence>
<comment type="caution">
    <text evidence="7">The sequence shown here is derived from an EMBL/GenBank/DDBJ whole genome shotgun (WGS) entry which is preliminary data.</text>
</comment>